<evidence type="ECO:0000259" key="2">
    <source>
        <dbReference type="Pfam" id="PF00931"/>
    </source>
</evidence>
<dbReference type="SUPFAM" id="SSF48452">
    <property type="entry name" value="TPR-like"/>
    <property type="match status" value="1"/>
</dbReference>
<dbReference type="Proteomes" id="UP000077069">
    <property type="component" value="Unassembled WGS sequence"/>
</dbReference>
<dbReference type="Pfam" id="PF25000">
    <property type="entry name" value="DUF7779"/>
    <property type="match status" value="1"/>
</dbReference>
<dbReference type="Gene3D" id="3.40.50.300">
    <property type="entry name" value="P-loop containing nucleotide triphosphate hydrolases"/>
    <property type="match status" value="1"/>
</dbReference>
<dbReference type="InterPro" id="IPR027417">
    <property type="entry name" value="P-loop_NTPase"/>
</dbReference>
<dbReference type="Pfam" id="PF13424">
    <property type="entry name" value="TPR_12"/>
    <property type="match status" value="1"/>
</dbReference>
<sequence>MSAINNKGPINNLACRDIRIESQTNSYYPAAERPETPPHPSIVIPFARDADFVKRGTLLDEVSERCAAPGSRTALVGLGGVGKSQLAIEHAYRTFERMPEMWVFWVYASNAARFEQSFRDIADSAKLDGRQEPRTNIFKLVHDWLRGCRHRWLLVLDNVDDARFLLDHPAANPAAASRPLREYLPRCARGSILITTRNREAALKLVERRDTVTVGPMDEPSALALFEKKLEIQCDSREVVELAAALEYMPLAIVQAAAYISESAPRCSVATYLDEYKKSECKQTSLLNYDKDQLRRDWEAKNSIIVTWQISFEYLQKTRQSAADLLSLMSFFDRQGIPEDLLRTRDKQKAINSSRPRLGSGTADNDEDDDASQSSASDPGSVEDTFEADVVTLRNFSFISDEKSGTTFEMHALVQLAMRRWLKANGQLERWMQHFIRNLYVAFPTGNYDNWASCQALFAHAKSAAGHQPEAESSRAEWATVLYRAAWYAWTKGSIFDAEELSLKSLKTRKKVLGREHEDTLRGISIVASVYKLGGRWEEAEKLEVQVVDISKTKLGADHPDTLTSMANLASTFWNQGRWEEAEKLDVQVVEISKTKLGADHPDTLTSMRNLAFTWKSLGHSGEAIALLQQCAQQH</sequence>
<gene>
    <name evidence="4" type="ORF">CC84DRAFT_459150</name>
</gene>
<dbReference type="AlphaFoldDB" id="A0A177CRS9"/>
<feature type="domain" description="DUF7779" evidence="3">
    <location>
        <begin position="315"/>
        <end position="423"/>
    </location>
</feature>
<keyword evidence="5" id="KW-1185">Reference proteome</keyword>
<organism evidence="4 5">
    <name type="scientific">Paraphaeosphaeria sporulosa</name>
    <dbReference type="NCBI Taxonomy" id="1460663"/>
    <lineage>
        <taxon>Eukaryota</taxon>
        <taxon>Fungi</taxon>
        <taxon>Dikarya</taxon>
        <taxon>Ascomycota</taxon>
        <taxon>Pezizomycotina</taxon>
        <taxon>Dothideomycetes</taxon>
        <taxon>Pleosporomycetidae</taxon>
        <taxon>Pleosporales</taxon>
        <taxon>Massarineae</taxon>
        <taxon>Didymosphaeriaceae</taxon>
        <taxon>Paraphaeosphaeria</taxon>
    </lineage>
</organism>
<evidence type="ECO:0000313" key="5">
    <source>
        <dbReference type="Proteomes" id="UP000077069"/>
    </source>
</evidence>
<dbReference type="STRING" id="1460663.A0A177CRS9"/>
<protein>
    <submittedName>
        <fullName evidence="4">Uncharacterized protein</fullName>
    </submittedName>
</protein>
<name>A0A177CRS9_9PLEO</name>
<dbReference type="SUPFAM" id="SSF52540">
    <property type="entry name" value="P-loop containing nucleoside triphosphate hydrolases"/>
    <property type="match status" value="1"/>
</dbReference>
<dbReference type="RefSeq" id="XP_018040361.1">
    <property type="nucleotide sequence ID" value="XM_018186359.1"/>
</dbReference>
<proteinExistence type="predicted"/>
<evidence type="ECO:0000256" key="1">
    <source>
        <dbReference type="SAM" id="MobiDB-lite"/>
    </source>
</evidence>
<dbReference type="Pfam" id="PF13374">
    <property type="entry name" value="TPR_10"/>
    <property type="match status" value="2"/>
</dbReference>
<dbReference type="EMBL" id="KV441549">
    <property type="protein sequence ID" value="OAG09996.1"/>
    <property type="molecule type" value="Genomic_DNA"/>
</dbReference>
<dbReference type="InterPro" id="IPR011990">
    <property type="entry name" value="TPR-like_helical_dom_sf"/>
</dbReference>
<dbReference type="Gene3D" id="1.25.40.10">
    <property type="entry name" value="Tetratricopeptide repeat domain"/>
    <property type="match status" value="1"/>
</dbReference>
<dbReference type="GeneID" id="28769845"/>
<dbReference type="InterPro" id="IPR053137">
    <property type="entry name" value="NLR-like"/>
</dbReference>
<evidence type="ECO:0000259" key="3">
    <source>
        <dbReference type="Pfam" id="PF25000"/>
    </source>
</evidence>
<dbReference type="InterPro" id="IPR056681">
    <property type="entry name" value="DUF7779"/>
</dbReference>
<dbReference type="InParanoid" id="A0A177CRS9"/>
<dbReference type="PANTHER" id="PTHR46082:SF6">
    <property type="entry name" value="AAA+ ATPASE DOMAIN-CONTAINING PROTEIN-RELATED"/>
    <property type="match status" value="1"/>
</dbReference>
<accession>A0A177CRS9</accession>
<feature type="region of interest" description="Disordered" evidence="1">
    <location>
        <begin position="343"/>
        <end position="383"/>
    </location>
</feature>
<reference evidence="4 5" key="1">
    <citation type="submission" date="2016-05" db="EMBL/GenBank/DDBJ databases">
        <title>Comparative analysis of secretome profiles of manganese(II)-oxidizing ascomycete fungi.</title>
        <authorList>
            <consortium name="DOE Joint Genome Institute"/>
            <person name="Zeiner C.A."/>
            <person name="Purvine S.O."/>
            <person name="Zink E.M."/>
            <person name="Wu S."/>
            <person name="Pasa-Tolic L."/>
            <person name="Chaput D.L."/>
            <person name="Haridas S."/>
            <person name="Grigoriev I.V."/>
            <person name="Santelli C.M."/>
            <person name="Hansel C.M."/>
        </authorList>
    </citation>
    <scope>NUCLEOTIDE SEQUENCE [LARGE SCALE GENOMIC DNA]</scope>
    <source>
        <strain evidence="4 5">AP3s5-JAC2a</strain>
    </source>
</reference>
<dbReference type="Pfam" id="PF00931">
    <property type="entry name" value="NB-ARC"/>
    <property type="match status" value="1"/>
</dbReference>
<dbReference type="PANTHER" id="PTHR46082">
    <property type="entry name" value="ATP/GTP-BINDING PROTEIN-RELATED"/>
    <property type="match status" value="1"/>
</dbReference>
<dbReference type="OrthoDB" id="20872at2759"/>
<feature type="domain" description="NB-ARC" evidence="2">
    <location>
        <begin position="73"/>
        <end position="229"/>
    </location>
</feature>
<dbReference type="InterPro" id="IPR002182">
    <property type="entry name" value="NB-ARC"/>
</dbReference>
<evidence type="ECO:0000313" key="4">
    <source>
        <dbReference type="EMBL" id="OAG09996.1"/>
    </source>
</evidence>
<dbReference type="GO" id="GO:0043531">
    <property type="term" value="F:ADP binding"/>
    <property type="evidence" value="ECO:0007669"/>
    <property type="project" value="InterPro"/>
</dbReference>